<evidence type="ECO:0000313" key="3">
    <source>
        <dbReference type="EMBL" id="KAJ4927846.1"/>
    </source>
</evidence>
<keyword evidence="2" id="KW-0732">Signal</keyword>
<keyword evidence="4" id="KW-1185">Reference proteome</keyword>
<feature type="region of interest" description="Disordered" evidence="1">
    <location>
        <begin position="121"/>
        <end position="238"/>
    </location>
</feature>
<evidence type="ECO:0000256" key="1">
    <source>
        <dbReference type="SAM" id="MobiDB-lite"/>
    </source>
</evidence>
<sequence length="471" mass="52242">MTCGVHLGIFLIVLVQAEHVRCLWASQAQSKNNNTYVGFRQNNREAGVNYLQNRLRQAPRSAAAVGSRFSWGPSTGGYTQTVSQPAKSGLAKVRLVQGSSVLKPNLNRVPKQRFHGLSGAIVGSDSLSKSSNKDTGKSSSLFGAGAPEPNQTPARTKTSSSVRAKLVSKTDKPSRPSAPKNPSQTEASSYGTSLESNVGHGPIFKPRSYSTSYDSKSSREGTSGKKLAPTKTHIIPDKFGGYAIRRLKAPGQEKVSVGKPQQSYQTPIKAYVTPQRQATNQAYEAPNKAYNAPNRSPNRAYETPNRAYETPNRTPNRAYETPNRTPNRAYETPNRTPNRAYETPNRTPNRAYETPNRTPNRAYETPNRTPNRAYETPNRTPNRAYETPNRTPNRLYETPNRPYETPKKAYVAPQRQATNQAYEAPNRAYVAPQRQAEPQAYIFPQVAPPKPQVQSAHINAKWFRVSPKWGQ</sequence>
<comment type="caution">
    <text evidence="3">The sequence shown here is derived from an EMBL/GenBank/DDBJ whole genome shotgun (WGS) entry which is preliminary data.</text>
</comment>
<protein>
    <submittedName>
        <fullName evidence="3">Uncharacterized protein</fullName>
    </submittedName>
</protein>
<feature type="region of interest" description="Disordered" evidence="1">
    <location>
        <begin position="250"/>
        <end position="269"/>
    </location>
</feature>
<evidence type="ECO:0000256" key="2">
    <source>
        <dbReference type="SAM" id="SignalP"/>
    </source>
</evidence>
<proteinExistence type="predicted"/>
<feature type="region of interest" description="Disordered" evidence="1">
    <location>
        <begin position="275"/>
        <end position="405"/>
    </location>
</feature>
<feature type="signal peptide" evidence="2">
    <location>
        <begin position="1"/>
        <end position="17"/>
    </location>
</feature>
<accession>A0AAD6ANA3</accession>
<gene>
    <name evidence="3" type="ORF">JOQ06_015648</name>
</gene>
<organism evidence="3 4">
    <name type="scientific">Pogonophryne albipinna</name>
    <dbReference type="NCBI Taxonomy" id="1090488"/>
    <lineage>
        <taxon>Eukaryota</taxon>
        <taxon>Metazoa</taxon>
        <taxon>Chordata</taxon>
        <taxon>Craniata</taxon>
        <taxon>Vertebrata</taxon>
        <taxon>Euteleostomi</taxon>
        <taxon>Actinopterygii</taxon>
        <taxon>Neopterygii</taxon>
        <taxon>Teleostei</taxon>
        <taxon>Neoteleostei</taxon>
        <taxon>Acanthomorphata</taxon>
        <taxon>Eupercaria</taxon>
        <taxon>Perciformes</taxon>
        <taxon>Notothenioidei</taxon>
        <taxon>Pogonophryne</taxon>
    </lineage>
</organism>
<dbReference type="Proteomes" id="UP001219934">
    <property type="component" value="Unassembled WGS sequence"/>
</dbReference>
<feature type="compositionally biased region" description="Polar residues" evidence="1">
    <location>
        <begin position="149"/>
        <end position="162"/>
    </location>
</feature>
<reference evidence="3" key="1">
    <citation type="submission" date="2022-11" db="EMBL/GenBank/DDBJ databases">
        <title>Chromosome-level genome of Pogonophryne albipinna.</title>
        <authorList>
            <person name="Jo E."/>
        </authorList>
    </citation>
    <scope>NUCLEOTIDE SEQUENCE</scope>
    <source>
        <strain evidence="3">SGF0006</strain>
        <tissue evidence="3">Muscle</tissue>
    </source>
</reference>
<feature type="compositionally biased region" description="Polar residues" evidence="1">
    <location>
        <begin position="180"/>
        <end position="196"/>
    </location>
</feature>
<evidence type="ECO:0000313" key="4">
    <source>
        <dbReference type="Proteomes" id="UP001219934"/>
    </source>
</evidence>
<dbReference type="EMBL" id="JAPTMU010000018">
    <property type="protein sequence ID" value="KAJ4927846.1"/>
    <property type="molecule type" value="Genomic_DNA"/>
</dbReference>
<feature type="chain" id="PRO_5042207906" evidence="2">
    <location>
        <begin position="18"/>
        <end position="471"/>
    </location>
</feature>
<dbReference type="AlphaFoldDB" id="A0AAD6ANA3"/>
<name>A0AAD6ANA3_9TELE</name>